<proteinExistence type="predicted"/>
<dbReference type="GO" id="GO:0003700">
    <property type="term" value="F:DNA-binding transcription factor activity"/>
    <property type="evidence" value="ECO:0007669"/>
    <property type="project" value="TreeGrafter"/>
</dbReference>
<dbReference type="SUPFAM" id="SSF47413">
    <property type="entry name" value="lambda repressor-like DNA-binding domains"/>
    <property type="match status" value="1"/>
</dbReference>
<evidence type="ECO:0000256" key="2">
    <source>
        <dbReference type="ARBA" id="ARBA00023125"/>
    </source>
</evidence>
<dbReference type="InterPro" id="IPR028082">
    <property type="entry name" value="Peripla_BP_I"/>
</dbReference>
<sequence length="330" mass="35585">MATRRSDRPTLRHVAERAGVSVATASYVLAGRARERTISDATAERVRAAARDLQYRRNDAARSIRTGKSDLVLLSLHMLADPWSQAVANAVGDYVETLGKTALVLAHGDWRQALARRTPDVVFIDGVTADAVDDLTRLADEGVQIVVFDEHLEPGAFDVVRSGAEPRCHLAVEHLLERHDHVAALARRRRGPRYDAYVTSLATAGLQVREEHLGTYDDDPASAYWAALTLLSTTPRPTAVYCTTDFAAIAVVQAAHRLGLTVPNDVAVVGVGNTPQGERLDPSLSTVGPVGFIEALAKIIGSRASDREGAPGELFDFPWELIVRQSSGGA</sequence>
<dbReference type="InterPro" id="IPR010982">
    <property type="entry name" value="Lambda_DNA-bd_dom_sf"/>
</dbReference>
<dbReference type="PROSITE" id="PS50932">
    <property type="entry name" value="HTH_LACI_2"/>
    <property type="match status" value="1"/>
</dbReference>
<evidence type="ECO:0000259" key="4">
    <source>
        <dbReference type="PROSITE" id="PS50932"/>
    </source>
</evidence>
<name>A0A0K1JLD6_9MICO</name>
<reference evidence="5 6" key="1">
    <citation type="submission" date="2015-03" db="EMBL/GenBank/DDBJ databases">
        <title>Luteipulveratus halotolerans sp. nov., a novel actinobacterium (Dermacoccaceae) from Sarawak, Malaysia.</title>
        <authorList>
            <person name="Juboi H."/>
            <person name="Basik A."/>
            <person name="Shamsul S.S."/>
            <person name="Arnold P."/>
            <person name="Schmitt E.K."/>
            <person name="Sanglier J.-J."/>
            <person name="Yeo T."/>
        </authorList>
    </citation>
    <scope>NUCLEOTIDE SEQUENCE [LARGE SCALE GENOMIC DNA]</scope>
    <source>
        <strain evidence="5 6">MN07-A0370</strain>
    </source>
</reference>
<evidence type="ECO:0000313" key="5">
    <source>
        <dbReference type="EMBL" id="AKU17539.1"/>
    </source>
</evidence>
<dbReference type="CDD" id="cd01392">
    <property type="entry name" value="HTH_LacI"/>
    <property type="match status" value="1"/>
</dbReference>
<dbReference type="EMBL" id="CP011112">
    <property type="protein sequence ID" value="AKU17539.1"/>
    <property type="molecule type" value="Genomic_DNA"/>
</dbReference>
<feature type="domain" description="HTH lacI-type" evidence="4">
    <location>
        <begin position="9"/>
        <end position="66"/>
    </location>
</feature>
<dbReference type="RefSeq" id="WP_052594267.1">
    <property type="nucleotide sequence ID" value="NZ_CP011112.1"/>
</dbReference>
<dbReference type="SMART" id="SM00354">
    <property type="entry name" value="HTH_LACI"/>
    <property type="match status" value="1"/>
</dbReference>
<organism evidence="5 6">
    <name type="scientific">Luteipulveratus mongoliensis</name>
    <dbReference type="NCBI Taxonomy" id="571913"/>
    <lineage>
        <taxon>Bacteria</taxon>
        <taxon>Bacillati</taxon>
        <taxon>Actinomycetota</taxon>
        <taxon>Actinomycetes</taxon>
        <taxon>Micrococcales</taxon>
        <taxon>Dermacoccaceae</taxon>
        <taxon>Luteipulveratus</taxon>
    </lineage>
</organism>
<dbReference type="AlphaFoldDB" id="A0A0K1JLD6"/>
<protein>
    <recommendedName>
        <fullName evidence="4">HTH lacI-type domain-containing protein</fullName>
    </recommendedName>
</protein>
<evidence type="ECO:0000256" key="1">
    <source>
        <dbReference type="ARBA" id="ARBA00023015"/>
    </source>
</evidence>
<dbReference type="PANTHER" id="PTHR30146">
    <property type="entry name" value="LACI-RELATED TRANSCRIPTIONAL REPRESSOR"/>
    <property type="match status" value="1"/>
</dbReference>
<dbReference type="Gene3D" id="1.10.260.40">
    <property type="entry name" value="lambda repressor-like DNA-binding domains"/>
    <property type="match status" value="1"/>
</dbReference>
<dbReference type="Gene3D" id="3.40.50.2300">
    <property type="match status" value="2"/>
</dbReference>
<evidence type="ECO:0000256" key="3">
    <source>
        <dbReference type="ARBA" id="ARBA00023163"/>
    </source>
</evidence>
<keyword evidence="2" id="KW-0238">DNA-binding</keyword>
<accession>A0A0K1JLD6</accession>
<evidence type="ECO:0000313" key="6">
    <source>
        <dbReference type="Proteomes" id="UP000066480"/>
    </source>
</evidence>
<keyword evidence="3" id="KW-0804">Transcription</keyword>
<dbReference type="Pfam" id="PF00356">
    <property type="entry name" value="LacI"/>
    <property type="match status" value="1"/>
</dbReference>
<keyword evidence="1" id="KW-0805">Transcription regulation</keyword>
<keyword evidence="6" id="KW-1185">Reference proteome</keyword>
<dbReference type="CDD" id="cd06267">
    <property type="entry name" value="PBP1_LacI_sugar_binding-like"/>
    <property type="match status" value="1"/>
</dbReference>
<dbReference type="InterPro" id="IPR000843">
    <property type="entry name" value="HTH_LacI"/>
</dbReference>
<dbReference type="PANTHER" id="PTHR30146:SF153">
    <property type="entry name" value="LACTOSE OPERON REPRESSOR"/>
    <property type="match status" value="1"/>
</dbReference>
<dbReference type="OrthoDB" id="3252032at2"/>
<gene>
    <name evidence="5" type="ORF">VV02_19655</name>
</gene>
<dbReference type="GO" id="GO:0000976">
    <property type="term" value="F:transcription cis-regulatory region binding"/>
    <property type="evidence" value="ECO:0007669"/>
    <property type="project" value="TreeGrafter"/>
</dbReference>
<dbReference type="InterPro" id="IPR046335">
    <property type="entry name" value="LacI/GalR-like_sensor"/>
</dbReference>
<dbReference type="KEGG" id="lmoi:VV02_19655"/>
<dbReference type="SUPFAM" id="SSF53822">
    <property type="entry name" value="Periplasmic binding protein-like I"/>
    <property type="match status" value="1"/>
</dbReference>
<dbReference type="Proteomes" id="UP000066480">
    <property type="component" value="Chromosome"/>
</dbReference>
<dbReference type="STRING" id="571913.VV02_19655"/>
<dbReference type="Pfam" id="PF13377">
    <property type="entry name" value="Peripla_BP_3"/>
    <property type="match status" value="1"/>
</dbReference>